<evidence type="ECO:0000313" key="7">
    <source>
        <dbReference type="Proteomes" id="UP000683000"/>
    </source>
</evidence>
<dbReference type="GO" id="GO:0005737">
    <property type="term" value="C:cytoplasm"/>
    <property type="evidence" value="ECO:0007669"/>
    <property type="project" value="UniProtKB-SubCell"/>
</dbReference>
<dbReference type="SUPFAM" id="SSF69322">
    <property type="entry name" value="Tricorn protease domain 2"/>
    <property type="match status" value="1"/>
</dbReference>
<dbReference type="GO" id="GO:0015031">
    <property type="term" value="P:protein transport"/>
    <property type="evidence" value="ECO:0007669"/>
    <property type="project" value="UniProtKB-KW"/>
</dbReference>
<dbReference type="GO" id="GO:0034058">
    <property type="term" value="P:endosomal vesicle fusion"/>
    <property type="evidence" value="ECO:0007669"/>
    <property type="project" value="TreeGrafter"/>
</dbReference>
<comment type="caution">
    <text evidence="6">The sequence shown here is derived from an EMBL/GenBank/DDBJ whole genome shotgun (WGS) entry which is preliminary data.</text>
</comment>
<keyword evidence="3" id="KW-0963">Cytoplasm</keyword>
<evidence type="ECO:0000256" key="2">
    <source>
        <dbReference type="ARBA" id="ARBA00022448"/>
    </source>
</evidence>
<feature type="domain" description="CNH" evidence="5">
    <location>
        <begin position="26"/>
        <end position="292"/>
    </location>
</feature>
<dbReference type="OrthoDB" id="5325112at2759"/>
<dbReference type="PANTHER" id="PTHR12894">
    <property type="entry name" value="CNH DOMAIN CONTAINING"/>
    <property type="match status" value="1"/>
</dbReference>
<gene>
    <name evidence="6" type="ORF">JVT61DRAFT_15322</name>
</gene>
<sequence length="321" mass="35406">MSLSDMPTDLAVPPYLLHPLIPTISPGDVSCAQALGSEVYVGCTNGELIRYALQVEPDSTTQESYSLLSRQSLPNGKPIDELVLVPYMSRVLILSDRQIHFYTLPSLDPVPNIKPIRHVETFAVDFCVIKRNSIALHSLYEDRLVYSREIPFQPGALLARRAGQYLCVADSQYYNVVDLHTAQMFPVIPVNQAMDDLTPVKPFIVVVGENEFLLLSRTGGSTLGVFVTGEGDPVRGTLEWPSHPLSVCLDYPNITTLLSNGTIEIHSVETQSIIQVVSPPPDGDTVADQRIGLVASLGGYIVPFSEHSEKMRKTTLRFDRN</sequence>
<dbReference type="Proteomes" id="UP000683000">
    <property type="component" value="Unassembled WGS sequence"/>
</dbReference>
<reference evidence="6" key="1">
    <citation type="submission" date="2021-03" db="EMBL/GenBank/DDBJ databases">
        <title>Evolutionary innovations through gain and loss of genes in the ectomycorrhizal Boletales.</title>
        <authorList>
            <person name="Wu G."/>
            <person name="Miyauchi S."/>
            <person name="Morin E."/>
            <person name="Yang Z.-L."/>
            <person name="Xu J."/>
            <person name="Martin F.M."/>
        </authorList>
    </citation>
    <scope>NUCLEOTIDE SEQUENCE</scope>
    <source>
        <strain evidence="6">BR01</strain>
    </source>
</reference>
<evidence type="ECO:0000313" key="6">
    <source>
        <dbReference type="EMBL" id="KAG6377514.1"/>
    </source>
</evidence>
<dbReference type="InterPro" id="IPR032914">
    <property type="entry name" value="Vam6/VPS39/TRAP1"/>
</dbReference>
<accession>A0A8I2YQK6</accession>
<dbReference type="PROSITE" id="PS50219">
    <property type="entry name" value="CNH"/>
    <property type="match status" value="1"/>
</dbReference>
<evidence type="ECO:0000256" key="3">
    <source>
        <dbReference type="ARBA" id="ARBA00022490"/>
    </source>
</evidence>
<comment type="subcellular location">
    <subcellularLocation>
        <location evidence="1">Cytoplasm</location>
    </subcellularLocation>
</comment>
<dbReference type="GO" id="GO:0016020">
    <property type="term" value="C:membrane"/>
    <property type="evidence" value="ECO:0007669"/>
    <property type="project" value="TreeGrafter"/>
</dbReference>
<organism evidence="6 7">
    <name type="scientific">Boletus reticuloceps</name>
    <dbReference type="NCBI Taxonomy" id="495285"/>
    <lineage>
        <taxon>Eukaryota</taxon>
        <taxon>Fungi</taxon>
        <taxon>Dikarya</taxon>
        <taxon>Basidiomycota</taxon>
        <taxon>Agaricomycotina</taxon>
        <taxon>Agaricomycetes</taxon>
        <taxon>Agaricomycetidae</taxon>
        <taxon>Boletales</taxon>
        <taxon>Boletineae</taxon>
        <taxon>Boletaceae</taxon>
        <taxon>Boletoideae</taxon>
        <taxon>Boletus</taxon>
    </lineage>
</organism>
<dbReference type="PANTHER" id="PTHR12894:SF27">
    <property type="entry name" value="TRANSFORMING GROWTH FACTOR-BETA RECEPTOR-ASSOCIATED PROTEIN 1"/>
    <property type="match status" value="1"/>
</dbReference>
<dbReference type="InterPro" id="IPR001180">
    <property type="entry name" value="CNH_dom"/>
</dbReference>
<evidence type="ECO:0000256" key="1">
    <source>
        <dbReference type="ARBA" id="ARBA00004496"/>
    </source>
</evidence>
<keyword evidence="2" id="KW-0813">Transport</keyword>
<dbReference type="Pfam" id="PF00780">
    <property type="entry name" value="CNH"/>
    <property type="match status" value="1"/>
</dbReference>
<protein>
    <recommendedName>
        <fullName evidence="5">CNH domain-containing protein</fullName>
    </recommendedName>
</protein>
<dbReference type="GO" id="GO:0006914">
    <property type="term" value="P:autophagy"/>
    <property type="evidence" value="ECO:0007669"/>
    <property type="project" value="TreeGrafter"/>
</dbReference>
<name>A0A8I2YQK6_9AGAM</name>
<keyword evidence="4" id="KW-0653">Protein transport</keyword>
<evidence type="ECO:0000259" key="5">
    <source>
        <dbReference type="PROSITE" id="PS50219"/>
    </source>
</evidence>
<keyword evidence="7" id="KW-1185">Reference proteome</keyword>
<dbReference type="EMBL" id="JAGFBS010000009">
    <property type="protein sequence ID" value="KAG6377514.1"/>
    <property type="molecule type" value="Genomic_DNA"/>
</dbReference>
<dbReference type="AlphaFoldDB" id="A0A8I2YQK6"/>
<evidence type="ECO:0000256" key="4">
    <source>
        <dbReference type="ARBA" id="ARBA00022927"/>
    </source>
</evidence>
<proteinExistence type="predicted"/>